<protein>
    <recommendedName>
        <fullName evidence="4">Lipoprotein</fullName>
    </recommendedName>
</protein>
<sequence>MYRSLVLILIVLLQASCGAEQAPVESAPRVKKGSDLTEVPAAAKRRFMATALRGLADWIAMDEPESDDGSQILMPAYSYRDQKIARRVLPAVDARFNISLLFVAAWAGLEGAGQSRGPLTALLEDRGLTLFYDQEEAAMGRFIKENRRAMIENSKRLFGRSLIRKEERLSAYEVLNHYDPEVVEHACSAMFISPDESTGSYALQRIYDEVLREAVWRHALILKLLLHDRSALAGDTAQFIRALQQSPGRLDQYQYFESLEMEQYPYDEYYFLQIPPDLHRDSMNNALRKMKAFLMRREYDGSLPAVLSCAEKYMKAYDPELYENFIMRPEDRPRP</sequence>
<feature type="signal peptide" evidence="1">
    <location>
        <begin position="1"/>
        <end position="22"/>
    </location>
</feature>
<dbReference type="HOGENOM" id="CLU_828464_0_0_12"/>
<evidence type="ECO:0000256" key="1">
    <source>
        <dbReference type="SAM" id="SignalP"/>
    </source>
</evidence>
<dbReference type="RefSeq" id="WP_002772830.1">
    <property type="nucleotide sequence ID" value="NZ_JH597773.1"/>
</dbReference>
<evidence type="ECO:0008006" key="4">
    <source>
        <dbReference type="Google" id="ProtNLM"/>
    </source>
</evidence>
<accession>H2CJE6</accession>
<keyword evidence="1" id="KW-0732">Signal</keyword>
<feature type="chain" id="PRO_5003559814" description="Lipoprotein" evidence="1">
    <location>
        <begin position="23"/>
        <end position="335"/>
    </location>
</feature>
<dbReference type="EMBL" id="JH597773">
    <property type="protein sequence ID" value="EHQ07103.1"/>
    <property type="molecule type" value="Genomic_DNA"/>
</dbReference>
<reference evidence="2 3" key="1">
    <citation type="submission" date="2011-10" db="EMBL/GenBank/DDBJ databases">
        <title>The Improved High-Quality Draft genome of Leptonema illini DSM 21528.</title>
        <authorList>
            <consortium name="US DOE Joint Genome Institute (JGI-PGF)"/>
            <person name="Lucas S."/>
            <person name="Copeland A."/>
            <person name="Lapidus A."/>
            <person name="Glavina del Rio T."/>
            <person name="Dalin E."/>
            <person name="Tice H."/>
            <person name="Bruce D."/>
            <person name="Goodwin L."/>
            <person name="Pitluck S."/>
            <person name="Peters L."/>
            <person name="Mikhailova N."/>
            <person name="Held B."/>
            <person name="Kyrpides N."/>
            <person name="Mavromatis K."/>
            <person name="Ivanova N."/>
            <person name="Markowitz V."/>
            <person name="Cheng J.-F."/>
            <person name="Hugenholtz P."/>
            <person name="Woyke T."/>
            <person name="Wu D."/>
            <person name="Gronow S."/>
            <person name="Wellnitz S."/>
            <person name="Brambilla E.-M."/>
            <person name="Klenk H.-P."/>
            <person name="Eisen J.A."/>
        </authorList>
    </citation>
    <scope>NUCLEOTIDE SEQUENCE [LARGE SCALE GENOMIC DNA]</scope>
    <source>
        <strain evidence="2 3">DSM 21528</strain>
    </source>
</reference>
<dbReference type="STRING" id="183.GCA_002009735_01471"/>
<gene>
    <name evidence="2" type="ORF">Lepil_2428</name>
</gene>
<proteinExistence type="predicted"/>
<evidence type="ECO:0000313" key="2">
    <source>
        <dbReference type="EMBL" id="EHQ07103.1"/>
    </source>
</evidence>
<keyword evidence="3" id="KW-1185">Reference proteome</keyword>
<organism evidence="2 3">
    <name type="scientific">Leptonema illini DSM 21528</name>
    <dbReference type="NCBI Taxonomy" id="929563"/>
    <lineage>
        <taxon>Bacteria</taxon>
        <taxon>Pseudomonadati</taxon>
        <taxon>Spirochaetota</taxon>
        <taxon>Spirochaetia</taxon>
        <taxon>Leptospirales</taxon>
        <taxon>Leptospiraceae</taxon>
        <taxon>Leptonema</taxon>
    </lineage>
</organism>
<dbReference type="AlphaFoldDB" id="H2CJE6"/>
<dbReference type="Proteomes" id="UP000005737">
    <property type="component" value="Unassembled WGS sequence"/>
</dbReference>
<name>H2CJE6_9LEPT</name>
<evidence type="ECO:0000313" key="3">
    <source>
        <dbReference type="Proteomes" id="UP000005737"/>
    </source>
</evidence>